<dbReference type="Proteomes" id="UP000465221">
    <property type="component" value="Unassembled WGS sequence"/>
</dbReference>
<reference evidence="1 2" key="1">
    <citation type="submission" date="2020-01" db="EMBL/GenBank/DDBJ databases">
        <title>Draft genome sequence of Aspergillus udagawae IFM 46972.</title>
        <authorList>
            <person name="Takahashi H."/>
            <person name="Yaguchi T."/>
        </authorList>
    </citation>
    <scope>NUCLEOTIDE SEQUENCE [LARGE SCALE GENOMIC DNA]</scope>
    <source>
        <strain evidence="1 2">IFM 46972</strain>
    </source>
</reference>
<name>A0A8H3N3Y3_9EURO</name>
<evidence type="ECO:0000313" key="2">
    <source>
        <dbReference type="Proteomes" id="UP000465221"/>
    </source>
</evidence>
<organism evidence="1 2">
    <name type="scientific">Aspergillus udagawae</name>
    <dbReference type="NCBI Taxonomy" id="91492"/>
    <lineage>
        <taxon>Eukaryota</taxon>
        <taxon>Fungi</taxon>
        <taxon>Dikarya</taxon>
        <taxon>Ascomycota</taxon>
        <taxon>Pezizomycotina</taxon>
        <taxon>Eurotiomycetes</taxon>
        <taxon>Eurotiomycetidae</taxon>
        <taxon>Eurotiales</taxon>
        <taxon>Aspergillaceae</taxon>
        <taxon>Aspergillus</taxon>
        <taxon>Aspergillus subgen. Fumigati</taxon>
    </lineage>
</organism>
<protein>
    <submittedName>
        <fullName evidence="1">Uncharacterized protein</fullName>
    </submittedName>
</protein>
<comment type="caution">
    <text evidence="1">The sequence shown here is derived from an EMBL/GenBank/DDBJ whole genome shotgun (WGS) entry which is preliminary data.</text>
</comment>
<evidence type="ECO:0000313" key="1">
    <source>
        <dbReference type="EMBL" id="GFF26000.1"/>
    </source>
</evidence>
<dbReference type="EMBL" id="BLKC01000007">
    <property type="protein sequence ID" value="GFF26000.1"/>
    <property type="molecule type" value="Genomic_DNA"/>
</dbReference>
<gene>
    <name evidence="1" type="ORF">IFM46972_01631</name>
</gene>
<proteinExistence type="predicted"/>
<dbReference type="AlphaFoldDB" id="A0A8H3N3Y3"/>
<sequence>MHFRALCTLEDHLTRPLTMPSKTLVPAMELRPRTKKPWPGCEYYTPNTAPRLANHVLRSCSEEEIEMSSIDPNSTLEAASDDGPLAKYFDPQTSVLHEHILEPPSPPIAAWERDLQHRIDNGRGLTASIDRFVDRAVRRVESAIGHA</sequence>
<accession>A0A8H3N3Y3</accession>